<sequence>MHDKDIRVLMMLDAFDIGGTETHVLSLTNELLKQGVSVFVAGVDGPLKNIFNTLPCEIYNYQNNKQGFEEWIQINKINLIHAHLESSGRYAVRLSHKLNIPLIYTIHGFYYDIPKLQYLLIKYFVQPIIIGISKPIQKWLEKEGVYSIYVPNGIDMNEFHAKQSNLRVSLNIPEKSKVILYASRLEDKKYEICKQLLKAFENKLLKEFPNIHFLVAGGGKKTELIKKHIYEKIQSKRIQYIGNRVDMPDLFSISDFVVGTGRVALEAIFCERPVIAIGSAGIFGLVKPENFKKALEYYFCDHKCYQPLNQINIINAVRKGLLSEGQSFHFSKVLKQQVQKRFEASLVTKEILEIYKKKLQEEEVL</sequence>
<dbReference type="RefSeq" id="WP_162463210.1">
    <property type="nucleotide sequence ID" value="NZ_CP034235.1"/>
</dbReference>
<feature type="domain" description="Glycosyl transferase family 1" evidence="1">
    <location>
        <begin position="164"/>
        <end position="288"/>
    </location>
</feature>
<accession>A0A6B8RPU0</accession>
<dbReference type="EMBL" id="CP034235">
    <property type="protein sequence ID" value="QGQ97523.1"/>
    <property type="molecule type" value="Genomic_DNA"/>
</dbReference>
<dbReference type="Gene3D" id="3.40.50.2000">
    <property type="entry name" value="Glycogen Phosphorylase B"/>
    <property type="match status" value="2"/>
</dbReference>
<evidence type="ECO:0000259" key="2">
    <source>
        <dbReference type="Pfam" id="PF13439"/>
    </source>
</evidence>
<evidence type="ECO:0000313" key="3">
    <source>
        <dbReference type="EMBL" id="QGQ97523.1"/>
    </source>
</evidence>
<keyword evidence="4" id="KW-1185">Reference proteome</keyword>
<name>A0A6B8RPU0_9BACL</name>
<dbReference type="InterPro" id="IPR028098">
    <property type="entry name" value="Glyco_trans_4-like_N"/>
</dbReference>
<evidence type="ECO:0000313" key="4">
    <source>
        <dbReference type="Proteomes" id="UP000426246"/>
    </source>
</evidence>
<organism evidence="3 4">
    <name type="scientific">Paenibacillus psychroresistens</name>
    <dbReference type="NCBI Taxonomy" id="1778678"/>
    <lineage>
        <taxon>Bacteria</taxon>
        <taxon>Bacillati</taxon>
        <taxon>Bacillota</taxon>
        <taxon>Bacilli</taxon>
        <taxon>Bacillales</taxon>
        <taxon>Paenibacillaceae</taxon>
        <taxon>Paenibacillus</taxon>
    </lineage>
</organism>
<dbReference type="AlphaFoldDB" id="A0A6B8RPU0"/>
<dbReference type="Pfam" id="PF13439">
    <property type="entry name" value="Glyco_transf_4"/>
    <property type="match status" value="1"/>
</dbReference>
<dbReference type="InterPro" id="IPR001296">
    <property type="entry name" value="Glyco_trans_1"/>
</dbReference>
<dbReference type="Proteomes" id="UP000426246">
    <property type="component" value="Chromosome"/>
</dbReference>
<dbReference type="OrthoDB" id="59694at2"/>
<protein>
    <submittedName>
        <fullName evidence="3">Glycosyltransferase</fullName>
    </submittedName>
</protein>
<dbReference type="GO" id="GO:0016757">
    <property type="term" value="F:glycosyltransferase activity"/>
    <property type="evidence" value="ECO:0007669"/>
    <property type="project" value="InterPro"/>
</dbReference>
<reference evidence="4" key="1">
    <citation type="submission" date="2018-11" db="EMBL/GenBank/DDBJ databases">
        <title>Complete genome sequence of Paenibacillus sp. ML311-T8.</title>
        <authorList>
            <person name="Nam Y.-D."/>
            <person name="Kang J."/>
            <person name="Chung W.-H."/>
            <person name="Park Y.S."/>
        </authorList>
    </citation>
    <scope>NUCLEOTIDE SEQUENCE [LARGE SCALE GENOMIC DNA]</scope>
    <source>
        <strain evidence="4">ML311-T8</strain>
    </source>
</reference>
<gene>
    <name evidence="3" type="ORF">EHS13_22850</name>
</gene>
<dbReference type="PANTHER" id="PTHR12526">
    <property type="entry name" value="GLYCOSYLTRANSFERASE"/>
    <property type="match status" value="1"/>
</dbReference>
<dbReference type="SUPFAM" id="SSF53756">
    <property type="entry name" value="UDP-Glycosyltransferase/glycogen phosphorylase"/>
    <property type="match status" value="1"/>
</dbReference>
<feature type="domain" description="Glycosyltransferase subfamily 4-like N-terminal" evidence="2">
    <location>
        <begin position="17"/>
        <end position="157"/>
    </location>
</feature>
<proteinExistence type="predicted"/>
<dbReference type="Pfam" id="PF00534">
    <property type="entry name" value="Glycos_transf_1"/>
    <property type="match status" value="1"/>
</dbReference>
<evidence type="ECO:0000259" key="1">
    <source>
        <dbReference type="Pfam" id="PF00534"/>
    </source>
</evidence>
<dbReference type="KEGG" id="ppsc:EHS13_22850"/>
<keyword evidence="3" id="KW-0808">Transferase</keyword>